<reference evidence="2" key="1">
    <citation type="submission" date="2021-02" db="EMBL/GenBank/DDBJ databases">
        <authorList>
            <person name="Nowell W R."/>
        </authorList>
    </citation>
    <scope>NUCLEOTIDE SEQUENCE</scope>
</reference>
<dbReference type="Proteomes" id="UP000663887">
    <property type="component" value="Unassembled WGS sequence"/>
</dbReference>
<dbReference type="AlphaFoldDB" id="A0A816X7B6"/>
<evidence type="ECO:0000313" key="1">
    <source>
        <dbReference type="EMBL" id="CAF2018495.1"/>
    </source>
</evidence>
<sequence>MKDGSRKFGQFFQSVFANVASNLGPATDTLRQRRWRANRKIRPYPTQLSSLIPPVEPINEEDLHSSFVDENYEDNPYDDEYLEANTLEDDDDLSLNQIVIESNEKFVEQTLDEPLYDGAPVSFKCYHKEIVDFENLVQLTDSNMNKLLRLIRNALPITNKLFKSYKKVVSLFQKKLSFNDVLRCTSCFKIINNNYCSIICERNDSQRLVHGVIEHISADRSNTQLIDIVRRNKHLVLKYPQLVDKLLPCDVMTQLIYKEKQKELQATSNDTYPITLMLHIDSTPIVHWSRKHTWFVTASIVEIPPPLRGNHLNILLLSIWYVNLFFIELRFATFELYYLLKGNNSQY</sequence>
<dbReference type="EMBL" id="CAJNRG010012764">
    <property type="protein sequence ID" value="CAF2143066.1"/>
    <property type="molecule type" value="Genomic_DNA"/>
</dbReference>
<evidence type="ECO:0000313" key="2">
    <source>
        <dbReference type="EMBL" id="CAF2143066.1"/>
    </source>
</evidence>
<gene>
    <name evidence="1" type="ORF">WKI299_LOCUS5667</name>
    <name evidence="2" type="ORF">XDN619_LOCUS27130</name>
</gene>
<proteinExistence type="predicted"/>
<organism evidence="2 3">
    <name type="scientific">Rotaria magnacalcarata</name>
    <dbReference type="NCBI Taxonomy" id="392030"/>
    <lineage>
        <taxon>Eukaryota</taxon>
        <taxon>Metazoa</taxon>
        <taxon>Spiralia</taxon>
        <taxon>Gnathifera</taxon>
        <taxon>Rotifera</taxon>
        <taxon>Eurotatoria</taxon>
        <taxon>Bdelloidea</taxon>
        <taxon>Philodinida</taxon>
        <taxon>Philodinidae</taxon>
        <taxon>Rotaria</taxon>
    </lineage>
</organism>
<dbReference type="Proteomes" id="UP000663856">
    <property type="component" value="Unassembled WGS sequence"/>
</dbReference>
<protein>
    <submittedName>
        <fullName evidence="2">Uncharacterized protein</fullName>
    </submittedName>
</protein>
<dbReference type="EMBL" id="CAJNRF010001585">
    <property type="protein sequence ID" value="CAF2018495.1"/>
    <property type="molecule type" value="Genomic_DNA"/>
</dbReference>
<name>A0A816X7B6_9BILA</name>
<accession>A0A816X7B6</accession>
<evidence type="ECO:0000313" key="3">
    <source>
        <dbReference type="Proteomes" id="UP000663887"/>
    </source>
</evidence>
<comment type="caution">
    <text evidence="2">The sequence shown here is derived from an EMBL/GenBank/DDBJ whole genome shotgun (WGS) entry which is preliminary data.</text>
</comment>